<dbReference type="Proteomes" id="UP000053820">
    <property type="component" value="Unassembled WGS sequence"/>
</dbReference>
<evidence type="ECO:0000313" key="2">
    <source>
        <dbReference type="Proteomes" id="UP000053820"/>
    </source>
</evidence>
<proteinExistence type="predicted"/>
<dbReference type="HOGENOM" id="CLU_124585_1_0_1"/>
<reference evidence="1 2" key="1">
    <citation type="submission" date="2014-04" db="EMBL/GenBank/DDBJ databases">
        <title>Evolutionary Origins and Diversification of the Mycorrhizal Mutualists.</title>
        <authorList>
            <consortium name="DOE Joint Genome Institute"/>
            <consortium name="Mycorrhizal Genomics Consortium"/>
            <person name="Kohler A."/>
            <person name="Kuo A."/>
            <person name="Nagy L.G."/>
            <person name="Floudas D."/>
            <person name="Copeland A."/>
            <person name="Barry K.W."/>
            <person name="Cichocki N."/>
            <person name="Veneault-Fourrey C."/>
            <person name="LaButti K."/>
            <person name="Lindquist E.A."/>
            <person name="Lipzen A."/>
            <person name="Lundell T."/>
            <person name="Morin E."/>
            <person name="Murat C."/>
            <person name="Riley R."/>
            <person name="Ohm R."/>
            <person name="Sun H."/>
            <person name="Tunlid A."/>
            <person name="Henrissat B."/>
            <person name="Grigoriev I.V."/>
            <person name="Hibbett D.S."/>
            <person name="Martin F."/>
        </authorList>
    </citation>
    <scope>NUCLEOTIDE SEQUENCE [LARGE SCALE GENOMIC DNA]</scope>
    <source>
        <strain evidence="1 2">MD-312</strain>
    </source>
</reference>
<gene>
    <name evidence="1" type="ORF">HYDPIDRAFT_54552</name>
</gene>
<dbReference type="OrthoDB" id="2613138at2759"/>
<feature type="non-terminal residue" evidence="1">
    <location>
        <position position="93"/>
    </location>
</feature>
<dbReference type="AlphaFoldDB" id="A0A0C9W6Y9"/>
<keyword evidence="2" id="KW-1185">Reference proteome</keyword>
<dbReference type="EMBL" id="KN839925">
    <property type="protein sequence ID" value="KIJ58581.1"/>
    <property type="molecule type" value="Genomic_DNA"/>
</dbReference>
<feature type="non-terminal residue" evidence="1">
    <location>
        <position position="1"/>
    </location>
</feature>
<protein>
    <submittedName>
        <fullName evidence="1">Uncharacterized protein</fullName>
    </submittedName>
</protein>
<accession>A0A0C9W6Y9</accession>
<name>A0A0C9W6Y9_9AGAM</name>
<sequence length="93" mass="10533">LPWCDLVAQVAEYQRAALEAHALMDFYQNFKPRMLTPTEPYPEVSQRVLGAFTTVPTIVSQLYAAGVPVWLICREEVVPADITICDVVKVWRP</sequence>
<organism evidence="1 2">
    <name type="scientific">Hydnomerulius pinastri MD-312</name>
    <dbReference type="NCBI Taxonomy" id="994086"/>
    <lineage>
        <taxon>Eukaryota</taxon>
        <taxon>Fungi</taxon>
        <taxon>Dikarya</taxon>
        <taxon>Basidiomycota</taxon>
        <taxon>Agaricomycotina</taxon>
        <taxon>Agaricomycetes</taxon>
        <taxon>Agaricomycetidae</taxon>
        <taxon>Boletales</taxon>
        <taxon>Boletales incertae sedis</taxon>
        <taxon>Leucogyrophana</taxon>
    </lineage>
</organism>
<evidence type="ECO:0000313" key="1">
    <source>
        <dbReference type="EMBL" id="KIJ58581.1"/>
    </source>
</evidence>